<evidence type="ECO:0000313" key="2">
    <source>
        <dbReference type="Proteomes" id="UP000180253"/>
    </source>
</evidence>
<protein>
    <submittedName>
        <fullName evidence="1">Uncharacterized protein</fullName>
    </submittedName>
</protein>
<name>A0A1S1N0Y0_9GAMM</name>
<dbReference type="AlphaFoldDB" id="A0A1S1N0Y0"/>
<dbReference type="STRING" id="327939.BIW53_14225"/>
<dbReference type="EMBL" id="MNAN01000033">
    <property type="protein sequence ID" value="OHU94700.1"/>
    <property type="molecule type" value="Genomic_DNA"/>
</dbReference>
<proteinExistence type="predicted"/>
<organism evidence="1 2">
    <name type="scientific">Pseudoalteromonas byunsanensis</name>
    <dbReference type="NCBI Taxonomy" id="327939"/>
    <lineage>
        <taxon>Bacteria</taxon>
        <taxon>Pseudomonadati</taxon>
        <taxon>Pseudomonadota</taxon>
        <taxon>Gammaproteobacteria</taxon>
        <taxon>Alteromonadales</taxon>
        <taxon>Pseudoalteromonadaceae</taxon>
        <taxon>Pseudoalteromonas</taxon>
    </lineage>
</organism>
<reference evidence="1 2" key="1">
    <citation type="submission" date="2016-10" db="EMBL/GenBank/DDBJ databases">
        <title>Pseudoalteromonas amylolytica sp. nov., isolated from the surface seawater.</title>
        <authorList>
            <person name="Wu Y.-H."/>
            <person name="Cheng H."/>
            <person name="Jin X.-B."/>
            <person name="Wang C.-S."/>
            <person name="Xu X.-W."/>
        </authorList>
    </citation>
    <scope>NUCLEOTIDE SEQUENCE [LARGE SCALE GENOMIC DNA]</scope>
    <source>
        <strain evidence="1 2">JCM 12483</strain>
    </source>
</reference>
<dbReference type="Proteomes" id="UP000180253">
    <property type="component" value="Unassembled WGS sequence"/>
</dbReference>
<gene>
    <name evidence="1" type="ORF">BIW53_14225</name>
</gene>
<dbReference type="OrthoDB" id="6315633at2"/>
<comment type="caution">
    <text evidence="1">The sequence shown here is derived from an EMBL/GenBank/DDBJ whole genome shotgun (WGS) entry which is preliminary data.</text>
</comment>
<sequence length="121" mass="13588">MELSENTPLSLPLFLLNDQLEQRDMAYPDLILEVLLDETLLANLCQNPKAEENISINLAVYQLHAQQAEFESVLNVEHQAQLLLNHGPVLSAVLSLENEQVFISPPMEMMPTFDLGEEEGS</sequence>
<evidence type="ECO:0000313" key="1">
    <source>
        <dbReference type="EMBL" id="OHU94700.1"/>
    </source>
</evidence>
<keyword evidence="2" id="KW-1185">Reference proteome</keyword>
<accession>A0A1S1N0Y0</accession>
<dbReference type="RefSeq" id="WP_070992676.1">
    <property type="nucleotide sequence ID" value="NZ_CBCSHD010000014.1"/>
</dbReference>